<gene>
    <name evidence="4" type="primary">mltB</name>
    <name evidence="4" type="ORF">H8K32_12415</name>
</gene>
<comment type="caution">
    <text evidence="4">The sequence shown here is derived from an EMBL/GenBank/DDBJ whole genome shotgun (WGS) entry which is preliminary data.</text>
</comment>
<accession>A0A923HJK9</accession>
<protein>
    <submittedName>
        <fullName evidence="4">Lytic murein transglycosylase B</fullName>
    </submittedName>
</protein>
<proteinExistence type="predicted"/>
<evidence type="ECO:0000313" key="5">
    <source>
        <dbReference type="Proteomes" id="UP000634011"/>
    </source>
</evidence>
<dbReference type="GO" id="GO:0008933">
    <property type="term" value="F:peptidoglycan lytic transglycosylase activity"/>
    <property type="evidence" value="ECO:0007669"/>
    <property type="project" value="TreeGrafter"/>
</dbReference>
<sequence length="368" mass="40970">MFKKTSKFLALSCVYVAMLSTYSPSSSATDNVVKKSKKKQTATKNQQADVHFTQWKEVSVFITDMVAKHGFQADELNAMFEQTRYIETARQLMRPAPPGKPKNWKAYRARFVEPYRIDAGVAFWNKNADLLARTEQQYGIPAEIIVGLIGVETIYGKNTGSFRAMDVLTTLAFDYPETPTRETRMQFFRSELENLLVLAKESGADPFAFKGSYAGAIGLPQFMPGSIRQYAVDFDGDGKINLNESAADAIGSVANYLSLHGWKRNLPTVFPATLSPSDENQAQLKTAISKGLRATYTLNDLKGFLTTPSSDAPDGILYGVIDLQNGEDADEYWLGTDNFFAITQYNRSYFYAMSVIDLGRVISAARQN</sequence>
<dbReference type="GO" id="GO:0009253">
    <property type="term" value="P:peptidoglycan catabolic process"/>
    <property type="evidence" value="ECO:0007669"/>
    <property type="project" value="TreeGrafter"/>
</dbReference>
<dbReference type="PANTHER" id="PTHR30163:SF9">
    <property type="entry name" value="MEMBRANE-BOUND LYTIC MUREIN TRANSGLYCOSYLASE B"/>
    <property type="match status" value="1"/>
</dbReference>
<feature type="active site" evidence="1">
    <location>
        <position position="152"/>
    </location>
</feature>
<feature type="chain" id="PRO_5036817196" evidence="2">
    <location>
        <begin position="29"/>
        <end position="368"/>
    </location>
</feature>
<feature type="signal peptide" evidence="2">
    <location>
        <begin position="1"/>
        <end position="28"/>
    </location>
</feature>
<dbReference type="InterPro" id="IPR043426">
    <property type="entry name" value="MltB-like"/>
</dbReference>
<dbReference type="InterPro" id="IPR023346">
    <property type="entry name" value="Lysozyme-like_dom_sf"/>
</dbReference>
<feature type="domain" description="Transglycosylase SLT" evidence="3">
    <location>
        <begin position="57"/>
        <end position="359"/>
    </location>
</feature>
<dbReference type="InterPro" id="IPR031304">
    <property type="entry name" value="SLT_2"/>
</dbReference>
<organism evidence="4 5">
    <name type="scientific">Undibacterium jejuense</name>
    <dbReference type="NCBI Taxonomy" id="1344949"/>
    <lineage>
        <taxon>Bacteria</taxon>
        <taxon>Pseudomonadati</taxon>
        <taxon>Pseudomonadota</taxon>
        <taxon>Betaproteobacteria</taxon>
        <taxon>Burkholderiales</taxon>
        <taxon>Oxalobacteraceae</taxon>
        <taxon>Undibacterium</taxon>
    </lineage>
</organism>
<reference evidence="4" key="1">
    <citation type="submission" date="2020-08" db="EMBL/GenBank/DDBJ databases">
        <title>Novel species isolated from subtropical streams in China.</title>
        <authorList>
            <person name="Lu H."/>
        </authorList>
    </citation>
    <scope>NUCLEOTIDE SEQUENCE</scope>
    <source>
        <strain evidence="4">KACC 12607</strain>
    </source>
</reference>
<dbReference type="SUPFAM" id="SSF53955">
    <property type="entry name" value="Lysozyme-like"/>
    <property type="match status" value="1"/>
</dbReference>
<dbReference type="Gene3D" id="1.10.530.10">
    <property type="match status" value="1"/>
</dbReference>
<dbReference type="Gene3D" id="1.10.8.350">
    <property type="entry name" value="Bacterial muramidase"/>
    <property type="match status" value="1"/>
</dbReference>
<name>A0A923HJK9_9BURK</name>
<evidence type="ECO:0000259" key="3">
    <source>
        <dbReference type="Pfam" id="PF13406"/>
    </source>
</evidence>
<dbReference type="Proteomes" id="UP000634011">
    <property type="component" value="Unassembled WGS sequence"/>
</dbReference>
<dbReference type="PANTHER" id="PTHR30163">
    <property type="entry name" value="MEMBRANE-BOUND LYTIC MUREIN TRANSGLYCOSYLASE B"/>
    <property type="match status" value="1"/>
</dbReference>
<keyword evidence="5" id="KW-1185">Reference proteome</keyword>
<evidence type="ECO:0000256" key="2">
    <source>
        <dbReference type="SAM" id="SignalP"/>
    </source>
</evidence>
<dbReference type="NCBIfam" id="TIGR02282">
    <property type="entry name" value="MltB"/>
    <property type="match status" value="1"/>
</dbReference>
<evidence type="ECO:0000256" key="1">
    <source>
        <dbReference type="PIRSR" id="PIRSR611757-1"/>
    </source>
</evidence>
<dbReference type="CDD" id="cd13399">
    <property type="entry name" value="Slt35-like"/>
    <property type="match status" value="1"/>
</dbReference>
<dbReference type="RefSeq" id="WP_186912857.1">
    <property type="nucleotide sequence ID" value="NZ_JACOFV010000011.1"/>
</dbReference>
<dbReference type="InterPro" id="IPR011757">
    <property type="entry name" value="Lytic_transglycosylase_MltB"/>
</dbReference>
<keyword evidence="2" id="KW-0732">Signal</keyword>
<dbReference type="AlphaFoldDB" id="A0A923HJK9"/>
<dbReference type="EMBL" id="JACOFV010000011">
    <property type="protein sequence ID" value="MBC3862907.1"/>
    <property type="molecule type" value="Genomic_DNA"/>
</dbReference>
<dbReference type="Pfam" id="PF13406">
    <property type="entry name" value="SLT_2"/>
    <property type="match status" value="1"/>
</dbReference>
<evidence type="ECO:0000313" key="4">
    <source>
        <dbReference type="EMBL" id="MBC3862907.1"/>
    </source>
</evidence>